<feature type="region of interest" description="Disordered" evidence="1">
    <location>
        <begin position="897"/>
        <end position="945"/>
    </location>
</feature>
<feature type="region of interest" description="Disordered" evidence="1">
    <location>
        <begin position="1386"/>
        <end position="1406"/>
    </location>
</feature>
<feature type="region of interest" description="Disordered" evidence="1">
    <location>
        <begin position="1318"/>
        <end position="1337"/>
    </location>
</feature>
<organism evidence="3 4">
    <name type="scientific">Eublepharis macularius</name>
    <name type="common">Leopard gecko</name>
    <name type="synonym">Cyrtodactylus macularius</name>
    <dbReference type="NCBI Taxonomy" id="481883"/>
    <lineage>
        <taxon>Eukaryota</taxon>
        <taxon>Metazoa</taxon>
        <taxon>Chordata</taxon>
        <taxon>Craniata</taxon>
        <taxon>Vertebrata</taxon>
        <taxon>Euteleostomi</taxon>
        <taxon>Lepidosauria</taxon>
        <taxon>Squamata</taxon>
        <taxon>Bifurcata</taxon>
        <taxon>Gekkota</taxon>
        <taxon>Eublepharidae</taxon>
        <taxon>Eublepharinae</taxon>
        <taxon>Eublepharis</taxon>
    </lineage>
</organism>
<feature type="compositionally biased region" description="Basic and acidic residues" evidence="1">
    <location>
        <begin position="637"/>
        <end position="648"/>
    </location>
</feature>
<dbReference type="GO" id="GO:0097186">
    <property type="term" value="P:amelogenesis"/>
    <property type="evidence" value="ECO:0007669"/>
    <property type="project" value="TreeGrafter"/>
</dbReference>
<dbReference type="KEGG" id="emc:129335177"/>
<dbReference type="SUPFAM" id="SSF48371">
    <property type="entry name" value="ARM repeat"/>
    <property type="match status" value="1"/>
</dbReference>
<feature type="region of interest" description="Disordered" evidence="1">
    <location>
        <begin position="515"/>
        <end position="730"/>
    </location>
</feature>
<feature type="compositionally biased region" description="Low complexity" evidence="1">
    <location>
        <begin position="794"/>
        <end position="815"/>
    </location>
</feature>
<feature type="compositionally biased region" description="Polar residues" evidence="1">
    <location>
        <begin position="712"/>
        <end position="730"/>
    </location>
</feature>
<name>A0AA97JSA0_EUBMA</name>
<dbReference type="GO" id="GO:0036305">
    <property type="term" value="P:ameloblast differentiation"/>
    <property type="evidence" value="ECO:0007669"/>
    <property type="project" value="TreeGrafter"/>
</dbReference>
<dbReference type="Pfam" id="PF21047">
    <property type="entry name" value="HEAT_Maestro"/>
    <property type="match status" value="1"/>
</dbReference>
<dbReference type="GO" id="GO:0070175">
    <property type="term" value="P:positive regulation of enamel mineralization"/>
    <property type="evidence" value="ECO:0007669"/>
    <property type="project" value="TreeGrafter"/>
</dbReference>
<evidence type="ECO:0000313" key="4">
    <source>
        <dbReference type="RefSeq" id="XP_054843593.1"/>
    </source>
</evidence>
<dbReference type="Proteomes" id="UP001190640">
    <property type="component" value="Chromosome 8"/>
</dbReference>
<evidence type="ECO:0000256" key="1">
    <source>
        <dbReference type="SAM" id="MobiDB-lite"/>
    </source>
</evidence>
<feature type="region of interest" description="Disordered" evidence="1">
    <location>
        <begin position="744"/>
        <end position="870"/>
    </location>
</feature>
<feature type="region of interest" description="Disordered" evidence="1">
    <location>
        <begin position="1464"/>
        <end position="1506"/>
    </location>
</feature>
<proteinExistence type="predicted"/>
<feature type="compositionally biased region" description="Polar residues" evidence="1">
    <location>
        <begin position="897"/>
        <end position="914"/>
    </location>
</feature>
<feature type="region of interest" description="Disordered" evidence="1">
    <location>
        <begin position="958"/>
        <end position="1092"/>
    </location>
</feature>
<feature type="compositionally biased region" description="Basic and acidic residues" evidence="1">
    <location>
        <begin position="1299"/>
        <end position="1309"/>
    </location>
</feature>
<gene>
    <name evidence="4" type="primary">ENAM</name>
</gene>
<accession>A0AA97JSA0</accession>
<dbReference type="InterPro" id="IPR016024">
    <property type="entry name" value="ARM-type_fold"/>
</dbReference>
<feature type="compositionally biased region" description="Polar residues" evidence="1">
    <location>
        <begin position="767"/>
        <end position="778"/>
    </location>
</feature>
<feature type="region of interest" description="Disordered" evidence="1">
    <location>
        <begin position="1"/>
        <end position="38"/>
    </location>
</feature>
<feature type="compositionally biased region" description="Polar residues" evidence="1">
    <location>
        <begin position="1082"/>
        <end position="1091"/>
    </location>
</feature>
<dbReference type="GO" id="GO:0031012">
    <property type="term" value="C:extracellular matrix"/>
    <property type="evidence" value="ECO:0007669"/>
    <property type="project" value="TreeGrafter"/>
</dbReference>
<dbReference type="InterPro" id="IPR015673">
    <property type="entry name" value="Enamelin"/>
</dbReference>
<reference evidence="4" key="1">
    <citation type="submission" date="2025-08" db="UniProtKB">
        <authorList>
            <consortium name="RefSeq"/>
        </authorList>
    </citation>
    <scope>IDENTIFICATION</scope>
    <source>
        <tissue evidence="4">Blood</tissue>
    </source>
</reference>
<dbReference type="Gene3D" id="1.25.10.10">
    <property type="entry name" value="Leucine-rich Repeat Variant"/>
    <property type="match status" value="1"/>
</dbReference>
<dbReference type="GeneID" id="129335177"/>
<feature type="compositionally biased region" description="Polar residues" evidence="1">
    <location>
        <begin position="744"/>
        <end position="753"/>
    </location>
</feature>
<feature type="region of interest" description="Disordered" evidence="1">
    <location>
        <begin position="1160"/>
        <end position="1184"/>
    </location>
</feature>
<dbReference type="PANTHER" id="PTHR16784">
    <property type="entry name" value="ENAMELIN"/>
    <property type="match status" value="1"/>
</dbReference>
<dbReference type="InterPro" id="IPR048465">
    <property type="entry name" value="Maestro-like_HEAT"/>
</dbReference>
<dbReference type="RefSeq" id="XP_054843593.1">
    <property type="nucleotide sequence ID" value="XM_054987618.1"/>
</dbReference>
<dbReference type="GO" id="GO:0030345">
    <property type="term" value="F:structural constituent of tooth enamel"/>
    <property type="evidence" value="ECO:0007669"/>
    <property type="project" value="TreeGrafter"/>
</dbReference>
<feature type="domain" description="Maestro-like HEAT-repeats" evidence="2">
    <location>
        <begin position="256"/>
        <end position="393"/>
    </location>
</feature>
<feature type="compositionally biased region" description="Basic and acidic residues" evidence="1">
    <location>
        <begin position="1051"/>
        <end position="1064"/>
    </location>
</feature>
<feature type="compositionally biased region" description="Low complexity" evidence="1">
    <location>
        <begin position="541"/>
        <end position="566"/>
    </location>
</feature>
<dbReference type="InterPro" id="IPR011989">
    <property type="entry name" value="ARM-like"/>
</dbReference>
<sequence length="1506" mass="169826">MIKNASRPLHRIGVEEEAEERRRGSRRQQDTLQAGLGCEGGRTAEQKLRRRVARWCGGGSKIFPLPTNEEPPQPQAVPGEEMLWALGSVSGDEADPQRALKKAIRDHMRGRGQGVSSEFLANVICLAEQGKRQGKYHLPCPKEEVVEKIKDIMMSDFFTTSPLLLQCLKAITSLSHFLPALSWDLERSIVAWAFRVIIGESPGHQDAASQTLHREAEEALLEMLQGLYRGLPSVLHLVGLLDHLSYWMQNRRAGVRSTALSLYSSLLSYACRLLAFHDFFEPDIGHLLAPLALSLVDPEPRIREQARESVGQLYDSLLGQKGLGRRGRRLRWKAEDGQAWRSQYQNVISMGKHFQACLSEEQLSQCLLACWDFIVCLGPDWVREGAAFVVLSLLGQAQAVLDDEEEVQTPHLETAKLPGRMWKGNQVKRRLGRRRMKIIVLCLCLVSITCAIPLRKPRKAGFGSKSEEMMQFGPYSYLNSPQLAQLAPLLYGYRPSYPQLFPQPRQRFYIWPQQTPAHQAARLPQRKPHQTPAARQPIQRPKLQPQMPQQPHKPIQQQPHPKIQQPPKKPPSTSSPQIHHQGPVYQPKRVQPQQPQSMPPGFGHPPISNEEGTPYYGYGYHGLGNRRPYNSEEFENDYEKPKEKEAPKTESPATDPATNATDTNSTLSNPAGQVGNATNAGLSITDNGGNSPKPESRWHIGNGVPTLLPTLHVSNGDTAAQNGMDQSVHRASSPNINHIVQNLPSDQHQSTGNGLPVYKHYPGMENSRPNTYISNGNPSGHPETPTYPSGYGDNSNQRGNLQNNNNNIPINTRPNPYGQQEHPHYPERNPSNQRQIFPFPSSDPQSQWNKDPVYRDNNLNSFPPEGQSVDPQFNTLGQAENSYNTRKETDLFQPSGVHQLSSLSPQGVFSPTKRTLSEAETHQYPWKEQAFNPPVYKREQFSPPQNQEWNKQEELQVFQDDPPRYNSRHSSGYFGQRSNRISYPEKSSYDQPPRSFYPETWEGRENSPTLGPPGQKGRPFYSPQMQRNSYRRSDPVVQQESEMYPRPSPWAHEKRLHDLDREYRNVPYSPTQQHAYPKYSPENPSDQQRSNVPYKEIHPWTPEEHSPPYTAEYLRQTEVIPYRKSNAFGHPERTYQNEGANSPSQSPTLVQRVPQYSERDTWGPERMGPSVQKEASPYFNSYPPDFRRNPTHMEDTRSAPMSNANVAERSNYPDTLGYPDNYPREPRTIASYPTADHLCCEGNAPVPQENVLAPLRSVPQFRQAPWPQRGSSPYPEADGGHPKQAGHTLYPSGMQSSLKTEKSTPKQREDLGVFEKDAATLEKAPPCSRSQLSQQNEREVNYETGLAAPTRKPPCYGRSVRGDGHSIFEWIDLPKREQERAAPVNLIPEKGPPAQGIKSAALDTEGSRKQRPAVFGFKRIPCLGNQLQQYLSSTGAPSSGKQQDLFYAENPMLIGKSFIILPEPHPLTSTNPSYDTEEKPLTPSALGEDLADQPKERTPDCLLLQK</sequence>
<keyword evidence="3" id="KW-1185">Reference proteome</keyword>
<evidence type="ECO:0000259" key="2">
    <source>
        <dbReference type="Pfam" id="PF21047"/>
    </source>
</evidence>
<evidence type="ECO:0000313" key="3">
    <source>
        <dbReference type="Proteomes" id="UP001190640"/>
    </source>
</evidence>
<protein>
    <submittedName>
        <fullName evidence="4">Enamelin</fullName>
    </submittedName>
</protein>
<feature type="compositionally biased region" description="Polar residues" evidence="1">
    <location>
        <begin position="667"/>
        <end position="690"/>
    </location>
</feature>
<feature type="region of interest" description="Disordered" evidence="1">
    <location>
        <begin position="1263"/>
        <end position="1309"/>
    </location>
</feature>
<dbReference type="Pfam" id="PF15362">
    <property type="entry name" value="Enamelin"/>
    <property type="match status" value="1"/>
</dbReference>
<dbReference type="PANTHER" id="PTHR16784:SF2">
    <property type="entry name" value="ENAMELIN"/>
    <property type="match status" value="1"/>
</dbReference>
<feature type="compositionally biased region" description="Low complexity" evidence="1">
    <location>
        <begin position="649"/>
        <end position="666"/>
    </location>
</feature>
<dbReference type="CTD" id="10117"/>